<evidence type="ECO:0000313" key="4">
    <source>
        <dbReference type="Proteomes" id="UP000254889"/>
    </source>
</evidence>
<keyword evidence="4" id="KW-1185">Reference proteome</keyword>
<sequence length="246" mass="26912">MLIAFFADIHANRQAFEACLAQARERGAERYVLLGDYVGYGADPIWTTETVMALVADGAQAVRGNHDQAVETPSGSMNLEAEVALEWTRGVLGVAERHFLTTLPMTQRDGDRLYVHADASDPAKWIYVQSTVEASRSLMATDAQVTFCGHIHQPALYSLSATAKMTAFTPVTDVAIPLLPGRRWLAVLGAVGQPRDGNPAAAYALLDTDRRELTYCRAAYDVDTAADRIRKAGLPVWLAERLFRGM</sequence>
<dbReference type="SUPFAM" id="SSF56300">
    <property type="entry name" value="Metallo-dependent phosphatases"/>
    <property type="match status" value="1"/>
</dbReference>
<gene>
    <name evidence="3" type="ORF">DW352_05375</name>
</gene>
<dbReference type="GO" id="GO:0005737">
    <property type="term" value="C:cytoplasm"/>
    <property type="evidence" value="ECO:0007669"/>
    <property type="project" value="TreeGrafter"/>
</dbReference>
<dbReference type="CDD" id="cd00838">
    <property type="entry name" value="MPP_superfamily"/>
    <property type="match status" value="1"/>
</dbReference>
<dbReference type="PIRSF" id="PIRSF000883">
    <property type="entry name" value="Pesterase_MJ0912"/>
    <property type="match status" value="1"/>
</dbReference>
<name>A0A346A3X0_9HYPH</name>
<comment type="similarity">
    <text evidence="1">Belongs to the metallophosphoesterase superfamily. YfcE family.</text>
</comment>
<dbReference type="KEGG" id="ptaw:DW352_05375"/>
<dbReference type="Gene3D" id="3.60.21.10">
    <property type="match status" value="1"/>
</dbReference>
<feature type="domain" description="Calcineurin-like phosphoesterase" evidence="2">
    <location>
        <begin position="1"/>
        <end position="210"/>
    </location>
</feature>
<accession>A0A346A3X0</accession>
<dbReference type="InterPro" id="IPR011152">
    <property type="entry name" value="Pesterase_MJ0912"/>
</dbReference>
<evidence type="ECO:0000259" key="2">
    <source>
        <dbReference type="Pfam" id="PF12850"/>
    </source>
</evidence>
<protein>
    <submittedName>
        <fullName evidence="3">Metallophosphoesterase</fullName>
    </submittedName>
</protein>
<dbReference type="PANTHER" id="PTHR42850:SF2">
    <property type="entry name" value="BLL5683 PROTEIN"/>
    <property type="match status" value="1"/>
</dbReference>
<dbReference type="OrthoDB" id="9813918at2"/>
<dbReference type="Pfam" id="PF12850">
    <property type="entry name" value="Metallophos_2"/>
    <property type="match status" value="1"/>
</dbReference>
<dbReference type="PANTHER" id="PTHR42850">
    <property type="entry name" value="METALLOPHOSPHOESTERASE"/>
    <property type="match status" value="1"/>
</dbReference>
<evidence type="ECO:0000256" key="1">
    <source>
        <dbReference type="ARBA" id="ARBA00008950"/>
    </source>
</evidence>
<dbReference type="GO" id="GO:0016791">
    <property type="term" value="F:phosphatase activity"/>
    <property type="evidence" value="ECO:0007669"/>
    <property type="project" value="TreeGrafter"/>
</dbReference>
<reference evidence="3 4" key="1">
    <citation type="submission" date="2018-07" db="EMBL/GenBank/DDBJ databases">
        <authorList>
            <person name="Quirk P.G."/>
            <person name="Krulwich T.A."/>
        </authorList>
    </citation>
    <scope>NUCLEOTIDE SEQUENCE [LARGE SCALE GENOMIC DNA]</scope>
    <source>
        <strain evidence="3 4">CC-BB4</strain>
    </source>
</reference>
<dbReference type="EMBL" id="CP031417">
    <property type="protein sequence ID" value="AXK83867.1"/>
    <property type="molecule type" value="Genomic_DNA"/>
</dbReference>
<dbReference type="InterPro" id="IPR050126">
    <property type="entry name" value="Ap4A_hydrolase"/>
</dbReference>
<dbReference type="InterPro" id="IPR029052">
    <property type="entry name" value="Metallo-depent_PP-like"/>
</dbReference>
<organism evidence="3 4">
    <name type="scientific">Pseudolabrys taiwanensis</name>
    <dbReference type="NCBI Taxonomy" id="331696"/>
    <lineage>
        <taxon>Bacteria</taxon>
        <taxon>Pseudomonadati</taxon>
        <taxon>Pseudomonadota</taxon>
        <taxon>Alphaproteobacteria</taxon>
        <taxon>Hyphomicrobiales</taxon>
        <taxon>Xanthobacteraceae</taxon>
        <taxon>Pseudolabrys</taxon>
    </lineage>
</organism>
<dbReference type="InterPro" id="IPR024654">
    <property type="entry name" value="Calcineurin-like_PHP_lpxH"/>
</dbReference>
<dbReference type="AlphaFoldDB" id="A0A346A3X0"/>
<evidence type="ECO:0000313" key="3">
    <source>
        <dbReference type="EMBL" id="AXK83867.1"/>
    </source>
</evidence>
<proteinExistence type="inferred from homology"/>
<dbReference type="RefSeq" id="WP_115694246.1">
    <property type="nucleotide sequence ID" value="NZ_CP031417.1"/>
</dbReference>
<dbReference type="Proteomes" id="UP000254889">
    <property type="component" value="Chromosome"/>
</dbReference>